<dbReference type="InterPro" id="IPR002048">
    <property type="entry name" value="EF_hand_dom"/>
</dbReference>
<dbReference type="Gene3D" id="1.10.238.10">
    <property type="entry name" value="EF-hand"/>
    <property type="match status" value="1"/>
</dbReference>
<dbReference type="Gene3D" id="2.60.120.380">
    <property type="match status" value="1"/>
</dbReference>
<dbReference type="PROSITE" id="PS50222">
    <property type="entry name" value="EF_HAND_2"/>
    <property type="match status" value="2"/>
</dbReference>
<feature type="compositionally biased region" description="Low complexity" evidence="3">
    <location>
        <begin position="467"/>
        <end position="480"/>
    </location>
</feature>
<dbReference type="SUPFAM" id="SSF49758">
    <property type="entry name" value="Calpain large subunit, middle domain (domain III)"/>
    <property type="match status" value="1"/>
</dbReference>
<dbReference type="EMBL" id="HBEG01042251">
    <property type="protein sequence ID" value="CAD8382093.1"/>
    <property type="molecule type" value="Transcribed_RNA"/>
</dbReference>
<dbReference type="InterPro" id="IPR011992">
    <property type="entry name" value="EF-hand-dom_pair"/>
</dbReference>
<evidence type="ECO:0000259" key="4">
    <source>
        <dbReference type="PROSITE" id="PS50222"/>
    </source>
</evidence>
<name>A0A7S0B3Q9_9DINO</name>
<dbReference type="InterPro" id="IPR018247">
    <property type="entry name" value="EF_Hand_1_Ca_BS"/>
</dbReference>
<dbReference type="CDD" id="cd00051">
    <property type="entry name" value="EFh"/>
    <property type="match status" value="1"/>
</dbReference>
<feature type="coiled-coil region" evidence="2">
    <location>
        <begin position="230"/>
        <end position="257"/>
    </location>
</feature>
<dbReference type="Pfam" id="PF13499">
    <property type="entry name" value="EF-hand_7"/>
    <property type="match status" value="1"/>
</dbReference>
<feature type="region of interest" description="Disordered" evidence="3">
    <location>
        <begin position="301"/>
        <end position="379"/>
    </location>
</feature>
<evidence type="ECO:0000313" key="5">
    <source>
        <dbReference type="EMBL" id="CAD8382093.1"/>
    </source>
</evidence>
<gene>
    <name evidence="5" type="ORF">PBAH0796_LOCUS25781</name>
</gene>
<dbReference type="GO" id="GO:0005509">
    <property type="term" value="F:calcium ion binding"/>
    <property type="evidence" value="ECO:0007669"/>
    <property type="project" value="InterPro"/>
</dbReference>
<sequence>MTPQTSGGCANFATFYRNAMFRLTGIAEEVFVTVSQPDARRELKTFGNGSLTYPQIGLTVLAQDFHPSVSTDAQCCTPNRWQVVQKTSFWNKRDTSLIFKPEPLPCSREYRVVPSCYFPEDPGMGRLTISFCWSGPQSRILAERVDTSASSEATISSQFKCSGRGAGPLSQQLCFKVRAPTAPVPLTVLLIKAPRESRAWAASDPLHAALRTLFERFDRNGNGVLEPTEMWALLDDIARLTQDASELDEEAREAMFREFDRDGSGTVTFGQFLAQSSSLASAMNVPKADLVNHIQALAGSAPEPAAPHTAAKAQPKPAAKPAARQGRGGAGSTSLPGAARRGRSPGGSSGTGVRAAGSSSGGGTSGRARSPSTGPMSSSGVARDVYVAVAPLRCHAGQYENAEASLASGCRKLPVLSNAAVWSSSFLIEEEDFFLCPFAREGGPACSYEVHVLSPLAGLSVETSPAPAPAAAATRARSPSPRSPAPKRGGRAQATSATFRAAHSTMVSMGDMFAGL</sequence>
<feature type="region of interest" description="Disordered" evidence="3">
    <location>
        <begin position="467"/>
        <end position="497"/>
    </location>
</feature>
<evidence type="ECO:0000256" key="3">
    <source>
        <dbReference type="SAM" id="MobiDB-lite"/>
    </source>
</evidence>
<dbReference type="SMART" id="SM00054">
    <property type="entry name" value="EFh"/>
    <property type="match status" value="2"/>
</dbReference>
<protein>
    <recommendedName>
        <fullName evidence="4">EF-hand domain-containing protein</fullName>
    </recommendedName>
</protein>
<feature type="compositionally biased region" description="Low complexity" evidence="3">
    <location>
        <begin position="301"/>
        <end position="323"/>
    </location>
</feature>
<keyword evidence="1" id="KW-0106">Calcium</keyword>
<dbReference type="SUPFAM" id="SSF47473">
    <property type="entry name" value="EF-hand"/>
    <property type="match status" value="1"/>
</dbReference>
<accession>A0A7S0B3Q9</accession>
<keyword evidence="2" id="KW-0175">Coiled coil</keyword>
<proteinExistence type="predicted"/>
<dbReference type="PROSITE" id="PS00018">
    <property type="entry name" value="EF_HAND_1"/>
    <property type="match status" value="1"/>
</dbReference>
<evidence type="ECO:0000256" key="2">
    <source>
        <dbReference type="SAM" id="Coils"/>
    </source>
</evidence>
<reference evidence="5" key="1">
    <citation type="submission" date="2021-01" db="EMBL/GenBank/DDBJ databases">
        <authorList>
            <person name="Corre E."/>
            <person name="Pelletier E."/>
            <person name="Niang G."/>
            <person name="Scheremetjew M."/>
            <person name="Finn R."/>
            <person name="Kale V."/>
            <person name="Holt S."/>
            <person name="Cochrane G."/>
            <person name="Meng A."/>
            <person name="Brown T."/>
            <person name="Cohen L."/>
        </authorList>
    </citation>
    <scope>NUCLEOTIDE SEQUENCE</scope>
    <source>
        <strain evidence="5">Pbaha01</strain>
    </source>
</reference>
<dbReference type="InterPro" id="IPR036213">
    <property type="entry name" value="Calpain_III_sf"/>
</dbReference>
<feature type="domain" description="EF-hand" evidence="4">
    <location>
        <begin position="205"/>
        <end position="240"/>
    </location>
</feature>
<evidence type="ECO:0000256" key="1">
    <source>
        <dbReference type="ARBA" id="ARBA00022837"/>
    </source>
</evidence>
<feature type="domain" description="EF-hand" evidence="4">
    <location>
        <begin position="247"/>
        <end position="282"/>
    </location>
</feature>
<organism evidence="5">
    <name type="scientific">Pyrodinium bahamense</name>
    <dbReference type="NCBI Taxonomy" id="73915"/>
    <lineage>
        <taxon>Eukaryota</taxon>
        <taxon>Sar</taxon>
        <taxon>Alveolata</taxon>
        <taxon>Dinophyceae</taxon>
        <taxon>Gonyaulacales</taxon>
        <taxon>Pyrocystaceae</taxon>
        <taxon>Pyrodinium</taxon>
    </lineage>
</organism>
<dbReference type="AlphaFoldDB" id="A0A7S0B3Q9"/>